<reference evidence="1 2" key="1">
    <citation type="journal article" date="2021" name="Elife">
        <title>Chloroplast acquisition without the gene transfer in kleptoplastic sea slugs, Plakobranchus ocellatus.</title>
        <authorList>
            <person name="Maeda T."/>
            <person name="Takahashi S."/>
            <person name="Yoshida T."/>
            <person name="Shimamura S."/>
            <person name="Takaki Y."/>
            <person name="Nagai Y."/>
            <person name="Toyoda A."/>
            <person name="Suzuki Y."/>
            <person name="Arimoto A."/>
            <person name="Ishii H."/>
            <person name="Satoh N."/>
            <person name="Nishiyama T."/>
            <person name="Hasebe M."/>
            <person name="Maruyama T."/>
            <person name="Minagawa J."/>
            <person name="Obokata J."/>
            <person name="Shigenobu S."/>
        </authorList>
    </citation>
    <scope>NUCLEOTIDE SEQUENCE [LARGE SCALE GENOMIC DNA]</scope>
</reference>
<evidence type="ECO:0000313" key="1">
    <source>
        <dbReference type="EMBL" id="GFS26055.1"/>
    </source>
</evidence>
<gene>
    <name evidence="1" type="ORF">ElyMa_005201400</name>
</gene>
<dbReference type="Proteomes" id="UP000762676">
    <property type="component" value="Unassembled WGS sequence"/>
</dbReference>
<sequence>MKYVQSFRTFVERLPLHADELPVVFRAHKRHANEHPERFTTRTYYTRSVSSTATETNRATVMQREKVPSRLDTDRTQYVRDLNAPPEDEGADPIVGQQSGKKTLSCSYVVINSNEPKRLIERMIDSTIP</sequence>
<evidence type="ECO:0000313" key="2">
    <source>
        <dbReference type="Proteomes" id="UP000762676"/>
    </source>
</evidence>
<dbReference type="EMBL" id="BMAT01010391">
    <property type="protein sequence ID" value="GFS26055.1"/>
    <property type="molecule type" value="Genomic_DNA"/>
</dbReference>
<dbReference type="AlphaFoldDB" id="A0AAV4JUG1"/>
<accession>A0AAV4JUG1</accession>
<keyword evidence="2" id="KW-1185">Reference proteome</keyword>
<comment type="caution">
    <text evidence="1">The sequence shown here is derived from an EMBL/GenBank/DDBJ whole genome shotgun (WGS) entry which is preliminary data.</text>
</comment>
<organism evidence="1 2">
    <name type="scientific">Elysia marginata</name>
    <dbReference type="NCBI Taxonomy" id="1093978"/>
    <lineage>
        <taxon>Eukaryota</taxon>
        <taxon>Metazoa</taxon>
        <taxon>Spiralia</taxon>
        <taxon>Lophotrochozoa</taxon>
        <taxon>Mollusca</taxon>
        <taxon>Gastropoda</taxon>
        <taxon>Heterobranchia</taxon>
        <taxon>Euthyneura</taxon>
        <taxon>Panpulmonata</taxon>
        <taxon>Sacoglossa</taxon>
        <taxon>Placobranchoidea</taxon>
        <taxon>Plakobranchidae</taxon>
        <taxon>Elysia</taxon>
    </lineage>
</organism>
<name>A0AAV4JUG1_9GAST</name>
<proteinExistence type="predicted"/>
<protein>
    <submittedName>
        <fullName evidence="1">Uncharacterized protein</fullName>
    </submittedName>
</protein>